<reference evidence="2" key="2">
    <citation type="submission" date="2020-05" db="UniProtKB">
        <authorList>
            <consortium name="EnsemblMetazoa"/>
        </authorList>
    </citation>
    <scope>IDENTIFICATION</scope>
    <source>
        <strain evidence="2">IAEA</strain>
    </source>
</reference>
<keyword evidence="3" id="KW-1185">Reference proteome</keyword>
<evidence type="ECO:0000313" key="3">
    <source>
        <dbReference type="Proteomes" id="UP000092460"/>
    </source>
</evidence>
<dbReference type="SUPFAM" id="SSF47576">
    <property type="entry name" value="Calponin-homology domain, CH-domain"/>
    <property type="match status" value="1"/>
</dbReference>
<name>A0A1B0ARU8_9MUSC</name>
<dbReference type="STRING" id="67801.A0A1B0ARU8"/>
<evidence type="ECO:0000313" key="2">
    <source>
        <dbReference type="EnsemblMetazoa" id="GPPI006252-PA"/>
    </source>
</evidence>
<organism evidence="2 3">
    <name type="scientific">Glossina palpalis gambiensis</name>
    <dbReference type="NCBI Taxonomy" id="67801"/>
    <lineage>
        <taxon>Eukaryota</taxon>
        <taxon>Metazoa</taxon>
        <taxon>Ecdysozoa</taxon>
        <taxon>Arthropoda</taxon>
        <taxon>Hexapoda</taxon>
        <taxon>Insecta</taxon>
        <taxon>Pterygota</taxon>
        <taxon>Neoptera</taxon>
        <taxon>Endopterygota</taxon>
        <taxon>Diptera</taxon>
        <taxon>Brachycera</taxon>
        <taxon>Muscomorpha</taxon>
        <taxon>Hippoboscoidea</taxon>
        <taxon>Glossinidae</taxon>
        <taxon>Glossina</taxon>
    </lineage>
</organism>
<dbReference type="AlphaFoldDB" id="A0A1B0ARU8"/>
<dbReference type="InterPro" id="IPR036872">
    <property type="entry name" value="CH_dom_sf"/>
</dbReference>
<dbReference type="InterPro" id="IPR001715">
    <property type="entry name" value="CH_dom"/>
</dbReference>
<sequence>MISKLYNNTRLQESFAFLLPRTLKEFLLIPGIKRFDSNQIFLMKGMKNPNVRLTDKISCKFLAVCVMTRDYVEEYILSVIKCPLPEPRIFVLALAPARTLIIHLNIETFFKRKIMAERRGTKALELWCRRMTEGYPGVKIDNMTTSWRDGLAFCAMIHHFRPDLIIKST</sequence>
<reference evidence="3" key="1">
    <citation type="submission" date="2015-01" db="EMBL/GenBank/DDBJ databases">
        <authorList>
            <person name="Aksoy S."/>
            <person name="Warren W."/>
            <person name="Wilson R.K."/>
        </authorList>
    </citation>
    <scope>NUCLEOTIDE SEQUENCE [LARGE SCALE GENOMIC DNA]</scope>
    <source>
        <strain evidence="3">IAEA</strain>
    </source>
</reference>
<evidence type="ECO:0000259" key="1">
    <source>
        <dbReference type="PROSITE" id="PS50021"/>
    </source>
</evidence>
<dbReference type="Proteomes" id="UP000092460">
    <property type="component" value="Unassembled WGS sequence"/>
</dbReference>
<protein>
    <recommendedName>
        <fullName evidence="1">Calponin-homology (CH) domain-containing protein</fullName>
    </recommendedName>
</protein>
<dbReference type="PANTHER" id="PTHR23167">
    <property type="entry name" value="CALPONIN HOMOLOGY DOMAIN-CONTAINING PROTEIN DDB_G0272472-RELATED"/>
    <property type="match status" value="1"/>
</dbReference>
<dbReference type="Gene3D" id="1.10.418.10">
    <property type="entry name" value="Calponin-like domain"/>
    <property type="match status" value="1"/>
</dbReference>
<dbReference type="InterPro" id="IPR050540">
    <property type="entry name" value="F-actin_Monoox_Mical"/>
</dbReference>
<feature type="domain" description="Calponin-homology (CH)" evidence="1">
    <location>
        <begin position="118"/>
        <end position="169"/>
    </location>
</feature>
<accession>A0A1B0ARU8</accession>
<proteinExistence type="predicted"/>
<dbReference type="PROSITE" id="PS50021">
    <property type="entry name" value="CH"/>
    <property type="match status" value="1"/>
</dbReference>
<dbReference type="PANTHER" id="PTHR23167:SF84">
    <property type="entry name" value="ALPHA ACTININ 3-RELATED"/>
    <property type="match status" value="1"/>
</dbReference>
<dbReference type="EMBL" id="JXJN01002580">
    <property type="status" value="NOT_ANNOTATED_CDS"/>
    <property type="molecule type" value="Genomic_DNA"/>
</dbReference>
<dbReference type="Pfam" id="PF00307">
    <property type="entry name" value="CH"/>
    <property type="match status" value="1"/>
</dbReference>
<dbReference type="VEuPathDB" id="VectorBase:GPPI006252"/>
<dbReference type="EnsemblMetazoa" id="GPPI006252-RA">
    <property type="protein sequence ID" value="GPPI006252-PA"/>
    <property type="gene ID" value="GPPI006252"/>
</dbReference>